<dbReference type="EMBL" id="BLXT01005381">
    <property type="protein sequence ID" value="GFO22362.1"/>
    <property type="molecule type" value="Genomic_DNA"/>
</dbReference>
<comment type="caution">
    <text evidence="1">The sequence shown here is derived from an EMBL/GenBank/DDBJ whole genome shotgun (WGS) entry which is preliminary data.</text>
</comment>
<proteinExistence type="predicted"/>
<reference evidence="1 2" key="1">
    <citation type="journal article" date="2021" name="Elife">
        <title>Chloroplast acquisition without the gene transfer in kleptoplastic sea slugs, Plakobranchus ocellatus.</title>
        <authorList>
            <person name="Maeda T."/>
            <person name="Takahashi S."/>
            <person name="Yoshida T."/>
            <person name="Shimamura S."/>
            <person name="Takaki Y."/>
            <person name="Nagai Y."/>
            <person name="Toyoda A."/>
            <person name="Suzuki Y."/>
            <person name="Arimoto A."/>
            <person name="Ishii H."/>
            <person name="Satoh N."/>
            <person name="Nishiyama T."/>
            <person name="Hasebe M."/>
            <person name="Maruyama T."/>
            <person name="Minagawa J."/>
            <person name="Obokata J."/>
            <person name="Shigenobu S."/>
        </authorList>
    </citation>
    <scope>NUCLEOTIDE SEQUENCE [LARGE SCALE GENOMIC DNA]</scope>
</reference>
<protein>
    <recommendedName>
        <fullName evidence="3">Secreted protein</fullName>
    </recommendedName>
</protein>
<evidence type="ECO:0008006" key="3">
    <source>
        <dbReference type="Google" id="ProtNLM"/>
    </source>
</evidence>
<evidence type="ECO:0000313" key="1">
    <source>
        <dbReference type="EMBL" id="GFO22362.1"/>
    </source>
</evidence>
<evidence type="ECO:0000313" key="2">
    <source>
        <dbReference type="Proteomes" id="UP000735302"/>
    </source>
</evidence>
<organism evidence="1 2">
    <name type="scientific">Plakobranchus ocellatus</name>
    <dbReference type="NCBI Taxonomy" id="259542"/>
    <lineage>
        <taxon>Eukaryota</taxon>
        <taxon>Metazoa</taxon>
        <taxon>Spiralia</taxon>
        <taxon>Lophotrochozoa</taxon>
        <taxon>Mollusca</taxon>
        <taxon>Gastropoda</taxon>
        <taxon>Heterobranchia</taxon>
        <taxon>Euthyneura</taxon>
        <taxon>Panpulmonata</taxon>
        <taxon>Sacoglossa</taxon>
        <taxon>Placobranchoidea</taxon>
        <taxon>Plakobranchidae</taxon>
        <taxon>Plakobranchus</taxon>
    </lineage>
</organism>
<name>A0AAV4BSP7_9GAST</name>
<dbReference type="AlphaFoldDB" id="A0AAV4BSP7"/>
<gene>
    <name evidence="1" type="ORF">PoB_004886700</name>
</gene>
<sequence>MRTVLVVVSARTYWRCLNVNCTGGCECADILVDLNANCISGSRRDHCNLRVARLVALEVSGGVERPERLSSQTDSRVRLAAARNTLESVWREPAHANVTLDSRVYLAAAIETPECFWRPPC</sequence>
<keyword evidence="2" id="KW-1185">Reference proteome</keyword>
<accession>A0AAV4BSP7</accession>
<dbReference type="Proteomes" id="UP000735302">
    <property type="component" value="Unassembled WGS sequence"/>
</dbReference>